<evidence type="ECO:0000313" key="2">
    <source>
        <dbReference type="WBParaSite" id="PSU_v2.g13761.t1"/>
    </source>
</evidence>
<organism evidence="1 2">
    <name type="scientific">Panagrolaimus superbus</name>
    <dbReference type="NCBI Taxonomy" id="310955"/>
    <lineage>
        <taxon>Eukaryota</taxon>
        <taxon>Metazoa</taxon>
        <taxon>Ecdysozoa</taxon>
        <taxon>Nematoda</taxon>
        <taxon>Chromadorea</taxon>
        <taxon>Rhabditida</taxon>
        <taxon>Tylenchina</taxon>
        <taxon>Panagrolaimomorpha</taxon>
        <taxon>Panagrolaimoidea</taxon>
        <taxon>Panagrolaimidae</taxon>
        <taxon>Panagrolaimus</taxon>
    </lineage>
</organism>
<dbReference type="AlphaFoldDB" id="A0A914Y837"/>
<evidence type="ECO:0000313" key="1">
    <source>
        <dbReference type="Proteomes" id="UP000887577"/>
    </source>
</evidence>
<keyword evidence="1" id="KW-1185">Reference proteome</keyword>
<protein>
    <submittedName>
        <fullName evidence="2">Uncharacterized protein</fullName>
    </submittedName>
</protein>
<sequence length="269" mass="31269">MDATIMGKNDEEKIKVTLRIPEQKTRLASFHTLPLTFIRKYDSKLGLHGKTTVKTVHTALMDSRLKELHPTETSFTISGHFHYPREMSLSSFNAMTWSHENHIQIDFDRQSECADALELVVSSRLFQNAQLSSAKPSFDQFYQDNKKFQPVFDDDVEDSKVEDETEMHNDRRSRLNTYLKDEYKPRTAYRHFINAVVKTVGGQVDHKVSAKLEATCDSHMAFCRINTELRRSPMFHGEKSEWSLKAESQFLMPEYVREVSELNDKETSH</sequence>
<dbReference type="Proteomes" id="UP000887577">
    <property type="component" value="Unplaced"/>
</dbReference>
<accession>A0A914Y837</accession>
<dbReference type="WBParaSite" id="PSU_v2.g13761.t1">
    <property type="protein sequence ID" value="PSU_v2.g13761.t1"/>
    <property type="gene ID" value="PSU_v2.g13761"/>
</dbReference>
<reference evidence="2" key="1">
    <citation type="submission" date="2022-11" db="UniProtKB">
        <authorList>
            <consortium name="WormBaseParasite"/>
        </authorList>
    </citation>
    <scope>IDENTIFICATION</scope>
</reference>
<proteinExistence type="predicted"/>
<name>A0A914Y837_9BILA</name>